<gene>
    <name evidence="1" type="ORF">ATN00_04360</name>
</gene>
<proteinExistence type="predicted"/>
<evidence type="ECO:0008006" key="3">
    <source>
        <dbReference type="Google" id="ProtNLM"/>
    </source>
</evidence>
<evidence type="ECO:0000313" key="2">
    <source>
        <dbReference type="Proteomes" id="UP000056968"/>
    </source>
</evidence>
<keyword evidence="2" id="KW-1185">Reference proteome</keyword>
<name>A0A0S3EW50_9SPHN</name>
<reference evidence="1 2" key="1">
    <citation type="submission" date="2015-11" db="EMBL/GenBank/DDBJ databases">
        <title>A Two-component Flavoprotein Monooxygenase System MeaXY Responsible for para-Hydroxylation of 2-Methyl-6-ethylaniline and 2,6-Diethylaniline in Sphingobium baderi DE-13.</title>
        <authorList>
            <person name="Cheng M."/>
            <person name="Meng Q."/>
            <person name="Yang Y."/>
            <person name="Chu C."/>
            <person name="Yan X."/>
            <person name="He J."/>
            <person name="Li S."/>
        </authorList>
    </citation>
    <scope>NUCLEOTIDE SEQUENCE [LARGE SCALE GENOMIC DNA]</scope>
    <source>
        <strain evidence="1 2">DE-13</strain>
    </source>
</reference>
<dbReference type="KEGG" id="sbd:ATN00_04360"/>
<sequence length="87" mass="10231">MAIASFEDHAPDAPHVTDYDERHHQTYWRLLDAAAEKADWCEVVRIIFGIDPAAEPERARLIYDSHLARARWMTETGYRHYLKPPRL</sequence>
<dbReference type="AlphaFoldDB" id="A0A0S3EW50"/>
<dbReference type="Proteomes" id="UP000056968">
    <property type="component" value="Chromosome"/>
</dbReference>
<dbReference type="STRING" id="1332080.ATN00_04360"/>
<protein>
    <recommendedName>
        <fullName evidence="3">DUF2285 domain-containing protein</fullName>
    </recommendedName>
</protein>
<dbReference type="RefSeq" id="WP_062062600.1">
    <property type="nucleotide sequence ID" value="NZ_CP013264.1"/>
</dbReference>
<accession>A0A0S3EW50</accession>
<evidence type="ECO:0000313" key="1">
    <source>
        <dbReference type="EMBL" id="ALR19653.1"/>
    </source>
</evidence>
<dbReference type="EMBL" id="CP013264">
    <property type="protein sequence ID" value="ALR19653.1"/>
    <property type="molecule type" value="Genomic_DNA"/>
</dbReference>
<organism evidence="1 2">
    <name type="scientific">Sphingobium baderi</name>
    <dbReference type="NCBI Taxonomy" id="1332080"/>
    <lineage>
        <taxon>Bacteria</taxon>
        <taxon>Pseudomonadati</taxon>
        <taxon>Pseudomonadota</taxon>
        <taxon>Alphaproteobacteria</taxon>
        <taxon>Sphingomonadales</taxon>
        <taxon>Sphingomonadaceae</taxon>
        <taxon>Sphingobium</taxon>
    </lineage>
</organism>
<dbReference type="OrthoDB" id="9811330at2"/>